<dbReference type="InterPro" id="IPR012871">
    <property type="entry name" value="DUF1668_ORYSA"/>
</dbReference>
<accession>A0ABC8V863</accession>
<sequence length="311" mass="35971">MGRTDIQKRKRSEEHGGRAVKRPAQEQRQHLYLLLDDWERGYSVRKLDVNDFDSFANNTTNLPPPKRGKLFLFLEDRTEYLGDPPTHDSKAPWSWTTINSQLPFYNMQVACYALHPDGRTFFVSAGSSRHDDCPGTFSFDAERLEWTYHGDWLLPFDGQAYFDAELEAWVGFARGKDNAGYLCSCDVPPVAAELTSPPSWKLGMDKMFHKESELHRGAKLVYMGDSKFCLVESLFHKGDQHLCRDDPTKVDLDDNLYPPQRRRVLQMTTFGLKYNKAGNLQIMLRQAHARMVFERPHDFTEPSLEPLAFWI</sequence>
<name>A0ABC8V863_9POAL</name>
<dbReference type="PANTHER" id="PTHR33085:SF50">
    <property type="entry name" value="DUF1618 DOMAIN-CONTAINING PROTEIN"/>
    <property type="match status" value="1"/>
</dbReference>
<dbReference type="Pfam" id="PF07893">
    <property type="entry name" value="DUF1668"/>
    <property type="match status" value="1"/>
</dbReference>
<dbReference type="Proteomes" id="UP001497457">
    <property type="component" value="Chromosome 1b"/>
</dbReference>
<reference evidence="2" key="1">
    <citation type="submission" date="2024-10" db="EMBL/GenBank/DDBJ databases">
        <authorList>
            <person name="Ryan C."/>
        </authorList>
    </citation>
    <scope>NUCLEOTIDE SEQUENCE [LARGE SCALE GENOMIC DNA]</scope>
</reference>
<evidence type="ECO:0000256" key="1">
    <source>
        <dbReference type="SAM" id="MobiDB-lite"/>
    </source>
</evidence>
<protein>
    <submittedName>
        <fullName evidence="2">Uncharacterized protein</fullName>
    </submittedName>
</protein>
<proteinExistence type="predicted"/>
<dbReference type="EMBL" id="OZ075111">
    <property type="protein sequence ID" value="CAL4885758.1"/>
    <property type="molecule type" value="Genomic_DNA"/>
</dbReference>
<evidence type="ECO:0000313" key="3">
    <source>
        <dbReference type="Proteomes" id="UP001497457"/>
    </source>
</evidence>
<dbReference type="PANTHER" id="PTHR33085">
    <property type="entry name" value="OS12G0113100 PROTEIN-RELATED"/>
    <property type="match status" value="1"/>
</dbReference>
<organism evidence="2 3">
    <name type="scientific">Urochloa decumbens</name>
    <dbReference type="NCBI Taxonomy" id="240449"/>
    <lineage>
        <taxon>Eukaryota</taxon>
        <taxon>Viridiplantae</taxon>
        <taxon>Streptophyta</taxon>
        <taxon>Embryophyta</taxon>
        <taxon>Tracheophyta</taxon>
        <taxon>Spermatophyta</taxon>
        <taxon>Magnoliopsida</taxon>
        <taxon>Liliopsida</taxon>
        <taxon>Poales</taxon>
        <taxon>Poaceae</taxon>
        <taxon>PACMAD clade</taxon>
        <taxon>Panicoideae</taxon>
        <taxon>Panicodae</taxon>
        <taxon>Paniceae</taxon>
        <taxon>Melinidinae</taxon>
        <taxon>Urochloa</taxon>
    </lineage>
</organism>
<gene>
    <name evidence="2" type="ORF">URODEC1_LOCUS731</name>
</gene>
<dbReference type="AlphaFoldDB" id="A0ABC8V863"/>
<feature type="region of interest" description="Disordered" evidence="1">
    <location>
        <begin position="1"/>
        <end position="23"/>
    </location>
</feature>
<keyword evidence="3" id="KW-1185">Reference proteome</keyword>
<evidence type="ECO:0000313" key="2">
    <source>
        <dbReference type="EMBL" id="CAL4885758.1"/>
    </source>
</evidence>